<proteinExistence type="predicted"/>
<dbReference type="InterPro" id="IPR021109">
    <property type="entry name" value="Peptidase_aspartic_dom_sf"/>
</dbReference>
<dbReference type="STRING" id="1513271.XM47_18555"/>
<evidence type="ECO:0000259" key="1">
    <source>
        <dbReference type="Pfam" id="PF05618"/>
    </source>
</evidence>
<comment type="caution">
    <text evidence="2">The sequence shown here is derived from an EMBL/GenBank/DDBJ whole genome shotgun (WGS) entry which is preliminary data.</text>
</comment>
<reference evidence="2 3" key="1">
    <citation type="submission" date="2015-04" db="EMBL/GenBank/DDBJ databases">
        <title>Draft Genome Sequence of the Novel Agar-Digesting Marine Bacterium Q1.</title>
        <authorList>
            <person name="Li Y."/>
            <person name="Li D."/>
            <person name="Chen G."/>
            <person name="Du Z."/>
        </authorList>
    </citation>
    <scope>NUCLEOTIDE SEQUENCE [LARGE SCALE GENOMIC DNA]</scope>
    <source>
        <strain evidence="2 3">Q1</strain>
    </source>
</reference>
<dbReference type="PATRIC" id="fig|1513271.3.peg.3807"/>
<dbReference type="AlphaFoldDB" id="A0A0J8GR38"/>
<gene>
    <name evidence="2" type="ORF">XM47_18555</name>
</gene>
<dbReference type="Gene3D" id="2.40.70.10">
    <property type="entry name" value="Acid Proteases"/>
    <property type="match status" value="1"/>
</dbReference>
<feature type="domain" description="Retropepsin-like aspartic endopeptidase" evidence="1">
    <location>
        <begin position="8"/>
        <end position="140"/>
    </location>
</feature>
<protein>
    <submittedName>
        <fullName evidence="2">Ribosomal protein S6 modification protein</fullName>
    </submittedName>
</protein>
<dbReference type="SUPFAM" id="SSF50630">
    <property type="entry name" value="Acid proteases"/>
    <property type="match status" value="1"/>
</dbReference>
<sequence length="145" mass="16266">MNNDKMLVGVLEQCSLPELGIFDLKVRIDTGAQTSSLHVDNIKTIKKNGKPWVTFDIHPDIYHVEDVVSTTAKLIDIRWVKSSNGTRQQRYVVSTPIKLGGRSWSIQITLTDRSDMTYLMLLGREAMQGQLLVDPSASFLCGNED</sequence>
<dbReference type="Proteomes" id="UP000037600">
    <property type="component" value="Unassembled WGS sequence"/>
</dbReference>
<dbReference type="InterPro" id="IPR008503">
    <property type="entry name" value="Asp_endopeptidase"/>
</dbReference>
<accession>A0A0J8GR38</accession>
<dbReference type="EMBL" id="LAZL01000051">
    <property type="protein sequence ID" value="KMT63654.1"/>
    <property type="molecule type" value="Genomic_DNA"/>
</dbReference>
<evidence type="ECO:0000313" key="3">
    <source>
        <dbReference type="Proteomes" id="UP000037600"/>
    </source>
</evidence>
<organism evidence="2 3">
    <name type="scientific">Catenovulum maritimum</name>
    <dbReference type="NCBI Taxonomy" id="1513271"/>
    <lineage>
        <taxon>Bacteria</taxon>
        <taxon>Pseudomonadati</taxon>
        <taxon>Pseudomonadota</taxon>
        <taxon>Gammaproteobacteria</taxon>
        <taxon>Alteromonadales</taxon>
        <taxon>Alteromonadaceae</taxon>
        <taxon>Catenovulum</taxon>
    </lineage>
</organism>
<keyword evidence="3" id="KW-1185">Reference proteome</keyword>
<dbReference type="Pfam" id="PF05618">
    <property type="entry name" value="Zn_protease"/>
    <property type="match status" value="1"/>
</dbReference>
<evidence type="ECO:0000313" key="2">
    <source>
        <dbReference type="EMBL" id="KMT63654.1"/>
    </source>
</evidence>
<dbReference type="OrthoDB" id="9782977at2"/>
<dbReference type="RefSeq" id="WP_048695951.1">
    <property type="nucleotide sequence ID" value="NZ_KQ130520.1"/>
</dbReference>
<dbReference type="PANTHER" id="PTHR38037:SF2">
    <property type="entry name" value="ATP-DEPENDENT ZINC PROTEASE DOMAIN-CONTAINING PROTEIN-RELATED"/>
    <property type="match status" value="1"/>
</dbReference>
<dbReference type="PANTHER" id="PTHR38037">
    <property type="entry name" value="ZN_PROTEASE DOMAIN-CONTAINING PROTEIN"/>
    <property type="match status" value="1"/>
</dbReference>
<name>A0A0J8GR38_9ALTE</name>